<dbReference type="EC" id="2.7.13.3" evidence="2"/>
<feature type="transmembrane region" description="Helical" evidence="9">
    <location>
        <begin position="245"/>
        <end position="264"/>
    </location>
</feature>
<feature type="transmembrane region" description="Helical" evidence="9">
    <location>
        <begin position="271"/>
        <end position="286"/>
    </location>
</feature>
<dbReference type="CDD" id="cd16917">
    <property type="entry name" value="HATPase_UhpB-NarQ-NarX-like"/>
    <property type="match status" value="1"/>
</dbReference>
<dbReference type="GO" id="GO:0000155">
    <property type="term" value="F:phosphorelay sensor kinase activity"/>
    <property type="evidence" value="ECO:0007669"/>
    <property type="project" value="InterPro"/>
</dbReference>
<dbReference type="GO" id="GO:0016020">
    <property type="term" value="C:membrane"/>
    <property type="evidence" value="ECO:0007669"/>
    <property type="project" value="InterPro"/>
</dbReference>
<keyword evidence="5" id="KW-0547">Nucleotide-binding</keyword>
<feature type="transmembrane region" description="Helical" evidence="9">
    <location>
        <begin position="216"/>
        <end position="233"/>
    </location>
</feature>
<dbReference type="PROSITE" id="PS50109">
    <property type="entry name" value="HIS_KIN"/>
    <property type="match status" value="1"/>
</dbReference>
<dbReference type="Gene3D" id="1.20.5.1930">
    <property type="match status" value="1"/>
</dbReference>
<keyword evidence="9" id="KW-0472">Membrane</keyword>
<feature type="transmembrane region" description="Helical" evidence="9">
    <location>
        <begin position="71"/>
        <end position="99"/>
    </location>
</feature>
<evidence type="ECO:0000256" key="1">
    <source>
        <dbReference type="ARBA" id="ARBA00000085"/>
    </source>
</evidence>
<comment type="caution">
    <text evidence="11">The sequence shown here is derived from an EMBL/GenBank/DDBJ whole genome shotgun (WGS) entry which is preliminary data.</text>
</comment>
<dbReference type="InterPro" id="IPR003594">
    <property type="entry name" value="HATPase_dom"/>
</dbReference>
<proteinExistence type="predicted"/>
<keyword evidence="7" id="KW-0067">ATP-binding</keyword>
<evidence type="ECO:0000256" key="3">
    <source>
        <dbReference type="ARBA" id="ARBA00022553"/>
    </source>
</evidence>
<dbReference type="AlphaFoldDB" id="A0A561BN38"/>
<evidence type="ECO:0000256" key="8">
    <source>
        <dbReference type="ARBA" id="ARBA00023012"/>
    </source>
</evidence>
<evidence type="ECO:0000256" key="9">
    <source>
        <dbReference type="SAM" id="Phobius"/>
    </source>
</evidence>
<keyword evidence="4" id="KW-0808">Transferase</keyword>
<evidence type="ECO:0000259" key="10">
    <source>
        <dbReference type="PROSITE" id="PS50109"/>
    </source>
</evidence>
<comment type="catalytic activity">
    <reaction evidence="1">
        <text>ATP + protein L-histidine = ADP + protein N-phospho-L-histidine.</text>
        <dbReference type="EC" id="2.7.13.3"/>
    </reaction>
</comment>
<keyword evidence="9" id="KW-0812">Transmembrane</keyword>
<dbReference type="PANTHER" id="PTHR24421:SF10">
    <property type="entry name" value="NITRATE_NITRITE SENSOR PROTEIN NARQ"/>
    <property type="match status" value="1"/>
</dbReference>
<dbReference type="Pfam" id="PF07730">
    <property type="entry name" value="HisKA_3"/>
    <property type="match status" value="1"/>
</dbReference>
<evidence type="ECO:0000256" key="4">
    <source>
        <dbReference type="ARBA" id="ARBA00022679"/>
    </source>
</evidence>
<evidence type="ECO:0000313" key="12">
    <source>
        <dbReference type="Proteomes" id="UP000318380"/>
    </source>
</evidence>
<dbReference type="SUPFAM" id="SSF55874">
    <property type="entry name" value="ATPase domain of HSP90 chaperone/DNA topoisomerase II/histidine kinase"/>
    <property type="match status" value="1"/>
</dbReference>
<feature type="transmembrane region" description="Helical" evidence="9">
    <location>
        <begin position="373"/>
        <end position="394"/>
    </location>
</feature>
<organism evidence="11 12">
    <name type="scientific">Kribbella amoyensis</name>
    <dbReference type="NCBI Taxonomy" id="996641"/>
    <lineage>
        <taxon>Bacteria</taxon>
        <taxon>Bacillati</taxon>
        <taxon>Actinomycetota</taxon>
        <taxon>Actinomycetes</taxon>
        <taxon>Propionibacteriales</taxon>
        <taxon>Kribbellaceae</taxon>
        <taxon>Kribbella</taxon>
    </lineage>
</organism>
<feature type="transmembrane region" description="Helical" evidence="9">
    <location>
        <begin position="105"/>
        <end position="125"/>
    </location>
</feature>
<evidence type="ECO:0000256" key="6">
    <source>
        <dbReference type="ARBA" id="ARBA00022777"/>
    </source>
</evidence>
<dbReference type="InterPro" id="IPR050482">
    <property type="entry name" value="Sensor_HK_TwoCompSys"/>
</dbReference>
<feature type="transmembrane region" description="Helical" evidence="9">
    <location>
        <begin position="12"/>
        <end position="33"/>
    </location>
</feature>
<keyword evidence="9" id="KW-1133">Transmembrane helix</keyword>
<sequence>MSLVRRVRDLFADPAGDVVLAVLAVGLTQLWFLRCTDDWVYARLGFPLLVAVVPVLIALCRIEPMVAAMGLAAGAFGSLLIGNVNWVVVAGCCLALWWLPARCDWRTVLVTVAAVTGLPFLLGLVRLELVAVALPNVREAINGEGGALIAMSRGIAWERYERIYNLSWPWWFSALFLLVGAGSWLWWSLHSERGEVKPEWQRRQDLAAFLRRPDRALVLDTLLGSVMSALILLDLVRDVAKDSNWWTAPGWMPYAIAYSALTLVVRRRRPAIPVVVLGIAALLTYWQTWDSWSVLGALGLAVYSLAAGRLKFRWILVTAIGVLGALPLIARVVRYPQLTLVFPELDRQPFDFGTSGDGQLHNLAYEAVVDRKWPVSLSLLLLLPLSVGFLARLYRRNREASEREAALERAAAEQDAAQVVLTERSHIARDLHDVVAHAVNLMVIQAETGPDLVARGDQDVLAGFQRIGDAGRRALGELDRMLSALRDADGVPDPELTPQPGLAELRWLVADVAHDGLAVELSVQGETELAPTGHQLAAYRLVQEALTNVVRHAAATEVMVTLRVDAEELRVEISDNGHGFDPEAARAAGRHGLAGMRERVRIHHGTLAIDSVPGRGTTIAALIPLTAKVAR</sequence>
<dbReference type="EMBL" id="VIVK01000001">
    <property type="protein sequence ID" value="TWD80233.1"/>
    <property type="molecule type" value="Genomic_DNA"/>
</dbReference>
<reference evidence="11 12" key="1">
    <citation type="submission" date="2019-06" db="EMBL/GenBank/DDBJ databases">
        <title>Sequencing the genomes of 1000 actinobacteria strains.</title>
        <authorList>
            <person name="Klenk H.-P."/>
        </authorList>
    </citation>
    <scope>NUCLEOTIDE SEQUENCE [LARGE SCALE GENOMIC DNA]</scope>
    <source>
        <strain evidence="11 12">DSM 24683</strain>
    </source>
</reference>
<feature type="transmembrane region" description="Helical" evidence="9">
    <location>
        <begin position="168"/>
        <end position="187"/>
    </location>
</feature>
<evidence type="ECO:0000256" key="5">
    <source>
        <dbReference type="ARBA" id="ARBA00022741"/>
    </source>
</evidence>
<dbReference type="Proteomes" id="UP000318380">
    <property type="component" value="Unassembled WGS sequence"/>
</dbReference>
<name>A0A561BN38_9ACTN</name>
<accession>A0A561BN38</accession>
<dbReference type="InterPro" id="IPR011712">
    <property type="entry name" value="Sig_transdc_His_kin_sub3_dim/P"/>
</dbReference>
<dbReference type="InterPro" id="IPR005467">
    <property type="entry name" value="His_kinase_dom"/>
</dbReference>
<feature type="transmembrane region" description="Helical" evidence="9">
    <location>
        <begin position="292"/>
        <end position="308"/>
    </location>
</feature>
<gene>
    <name evidence="11" type="ORF">FB561_1306</name>
</gene>
<evidence type="ECO:0000256" key="2">
    <source>
        <dbReference type="ARBA" id="ARBA00012438"/>
    </source>
</evidence>
<dbReference type="Pfam" id="PF02518">
    <property type="entry name" value="HATPase_c"/>
    <property type="match status" value="1"/>
</dbReference>
<feature type="domain" description="Histidine kinase" evidence="10">
    <location>
        <begin position="540"/>
        <end position="627"/>
    </location>
</feature>
<dbReference type="SMART" id="SM00387">
    <property type="entry name" value="HATPase_c"/>
    <property type="match status" value="1"/>
</dbReference>
<evidence type="ECO:0000313" key="11">
    <source>
        <dbReference type="EMBL" id="TWD80233.1"/>
    </source>
</evidence>
<evidence type="ECO:0000256" key="7">
    <source>
        <dbReference type="ARBA" id="ARBA00022840"/>
    </source>
</evidence>
<keyword evidence="3" id="KW-0597">Phosphoprotein</keyword>
<keyword evidence="8" id="KW-0902">Two-component regulatory system</keyword>
<dbReference type="GO" id="GO:0046983">
    <property type="term" value="F:protein dimerization activity"/>
    <property type="evidence" value="ECO:0007669"/>
    <property type="project" value="InterPro"/>
</dbReference>
<feature type="transmembrane region" description="Helical" evidence="9">
    <location>
        <begin position="315"/>
        <end position="333"/>
    </location>
</feature>
<dbReference type="Gene3D" id="3.30.565.10">
    <property type="entry name" value="Histidine kinase-like ATPase, C-terminal domain"/>
    <property type="match status" value="1"/>
</dbReference>
<keyword evidence="6 11" id="KW-0418">Kinase</keyword>
<dbReference type="PANTHER" id="PTHR24421">
    <property type="entry name" value="NITRATE/NITRITE SENSOR PROTEIN NARX-RELATED"/>
    <property type="match status" value="1"/>
</dbReference>
<dbReference type="InterPro" id="IPR036890">
    <property type="entry name" value="HATPase_C_sf"/>
</dbReference>
<dbReference type="GO" id="GO:0005524">
    <property type="term" value="F:ATP binding"/>
    <property type="evidence" value="ECO:0007669"/>
    <property type="project" value="UniProtKB-KW"/>
</dbReference>
<protein>
    <recommendedName>
        <fullName evidence="2">histidine kinase</fullName>
        <ecNumber evidence="2">2.7.13.3</ecNumber>
    </recommendedName>
</protein>
<feature type="transmembrane region" description="Helical" evidence="9">
    <location>
        <begin position="39"/>
        <end position="59"/>
    </location>
</feature>
<keyword evidence="12" id="KW-1185">Reference proteome</keyword>